<evidence type="ECO:0000313" key="12">
    <source>
        <dbReference type="EMBL" id="SDM80911.1"/>
    </source>
</evidence>
<evidence type="ECO:0000256" key="8">
    <source>
        <dbReference type="ARBA" id="ARBA00023014"/>
    </source>
</evidence>
<evidence type="ECO:0000259" key="11">
    <source>
        <dbReference type="Pfam" id="PF12367"/>
    </source>
</evidence>
<comment type="cofactor">
    <cofactor evidence="3">
        <name>[4Fe-4S] cluster</name>
        <dbReference type="ChEBI" id="CHEBI:49883"/>
    </cofactor>
</comment>
<dbReference type="InterPro" id="IPR011766">
    <property type="entry name" value="TPP_enzyme_TPP-bd"/>
</dbReference>
<evidence type="ECO:0000256" key="9">
    <source>
        <dbReference type="ARBA" id="ARBA00023052"/>
    </source>
</evidence>
<evidence type="ECO:0000256" key="2">
    <source>
        <dbReference type="ARBA" id="ARBA00001964"/>
    </source>
</evidence>
<dbReference type="GO" id="GO:0046872">
    <property type="term" value="F:metal ion binding"/>
    <property type="evidence" value="ECO:0007669"/>
    <property type="project" value="UniProtKB-KW"/>
</dbReference>
<evidence type="ECO:0000313" key="13">
    <source>
        <dbReference type="Proteomes" id="UP000214880"/>
    </source>
</evidence>
<dbReference type="GO" id="GO:0016625">
    <property type="term" value="F:oxidoreductase activity, acting on the aldehyde or oxo group of donors, iron-sulfur protein as acceptor"/>
    <property type="evidence" value="ECO:0007669"/>
    <property type="project" value="UniProtKB-ARBA"/>
</dbReference>
<dbReference type="OrthoDB" id="9775140at2"/>
<gene>
    <name evidence="12" type="ORF">SAMN04488502_107157</name>
</gene>
<dbReference type="GO" id="GO:0030976">
    <property type="term" value="F:thiamine pyrophosphate binding"/>
    <property type="evidence" value="ECO:0007669"/>
    <property type="project" value="InterPro"/>
</dbReference>
<dbReference type="PANTHER" id="PTHR48084:SF4">
    <property type="entry name" value="2-OXOGLUTARATE OXIDOREDUCTASE SUBUNIT KORB"/>
    <property type="match status" value="1"/>
</dbReference>
<dbReference type="Gene3D" id="3.40.50.970">
    <property type="match status" value="1"/>
</dbReference>
<dbReference type="InterPro" id="IPR011896">
    <property type="entry name" value="OFOB"/>
</dbReference>
<dbReference type="NCBIfam" id="TIGR02177">
    <property type="entry name" value="PorB_KorB"/>
    <property type="match status" value="1"/>
</dbReference>
<name>A0A1G9W9L1_9FIRM</name>
<dbReference type="CDD" id="cd03375">
    <property type="entry name" value="TPP_OGFOR"/>
    <property type="match status" value="1"/>
</dbReference>
<sequence length="284" mass="30819">MKELNTPYVPTWCLGCGDYGILHAWKKAVAMLELDPEQIALVSGIGCSSKIAQYVNTYRIETLHGRTLPVATGVKLANHRLTVIAEGGDGDGTGLGMGHFVHTARRNLDITYFIHNNQIYGLTKGQTSPTSDLGSVTKFTPLPKGNVEQPINIVQTALQVGATFVARSTAADPNLAAVMAKAITHKGFAVVDILQPCVSFNHVNTYQWYKERIYRVDQLPDYDPADYGQASAIAGQWGDKIPVGVIYRSERMIFEESLPQLAAEPLAGQSVENVSVTSLMDALA</sequence>
<keyword evidence="5" id="KW-0460">Magnesium</keyword>
<dbReference type="Pfam" id="PF12367">
    <property type="entry name" value="PFO_beta_C"/>
    <property type="match status" value="1"/>
</dbReference>
<dbReference type="RefSeq" id="WP_092074189.1">
    <property type="nucleotide sequence ID" value="NZ_FNHB01000007.1"/>
</dbReference>
<dbReference type="GO" id="GO:0045333">
    <property type="term" value="P:cellular respiration"/>
    <property type="evidence" value="ECO:0007669"/>
    <property type="project" value="UniProtKB-ARBA"/>
</dbReference>
<dbReference type="InterPro" id="IPR029061">
    <property type="entry name" value="THDP-binding"/>
</dbReference>
<evidence type="ECO:0000256" key="5">
    <source>
        <dbReference type="ARBA" id="ARBA00022842"/>
    </source>
</evidence>
<accession>A0A1G9W9L1</accession>
<evidence type="ECO:0000256" key="1">
    <source>
        <dbReference type="ARBA" id="ARBA00001946"/>
    </source>
</evidence>
<protein>
    <submittedName>
        <fullName evidence="12">2-oxoglutarate ferredoxin oxidoreductase subunit beta</fullName>
    </submittedName>
</protein>
<comment type="cofactor">
    <cofactor evidence="1">
        <name>Mg(2+)</name>
        <dbReference type="ChEBI" id="CHEBI:18420"/>
    </cofactor>
</comment>
<dbReference type="Pfam" id="PF02775">
    <property type="entry name" value="TPP_enzyme_C"/>
    <property type="match status" value="1"/>
</dbReference>
<organism evidence="12 13">
    <name type="scientific">Dendrosporobacter quercicolus</name>
    <dbReference type="NCBI Taxonomy" id="146817"/>
    <lineage>
        <taxon>Bacteria</taxon>
        <taxon>Bacillati</taxon>
        <taxon>Bacillota</taxon>
        <taxon>Negativicutes</taxon>
        <taxon>Selenomonadales</taxon>
        <taxon>Sporomusaceae</taxon>
        <taxon>Dendrosporobacter</taxon>
    </lineage>
</organism>
<dbReference type="InterPro" id="IPR051457">
    <property type="entry name" value="2-oxoacid:Fd_oxidoreductase"/>
</dbReference>
<dbReference type="STRING" id="146817.SAMN04488502_107157"/>
<dbReference type="SUPFAM" id="SSF52518">
    <property type="entry name" value="Thiamin diphosphate-binding fold (THDP-binding)"/>
    <property type="match status" value="1"/>
</dbReference>
<dbReference type="GO" id="GO:0051536">
    <property type="term" value="F:iron-sulfur cluster binding"/>
    <property type="evidence" value="ECO:0007669"/>
    <property type="project" value="UniProtKB-KW"/>
</dbReference>
<dbReference type="PANTHER" id="PTHR48084">
    <property type="entry name" value="2-OXOGLUTARATE OXIDOREDUCTASE SUBUNIT KORB-RELATED"/>
    <property type="match status" value="1"/>
</dbReference>
<feature type="domain" description="Pyruvate ferredoxin oxidoreductase beta subunit C-terminal" evidence="11">
    <location>
        <begin position="197"/>
        <end position="261"/>
    </location>
</feature>
<dbReference type="EMBL" id="FNHB01000007">
    <property type="protein sequence ID" value="SDM80911.1"/>
    <property type="molecule type" value="Genomic_DNA"/>
</dbReference>
<feature type="domain" description="Thiamine pyrophosphate enzyme TPP-binding" evidence="10">
    <location>
        <begin position="45"/>
        <end position="193"/>
    </location>
</feature>
<evidence type="ECO:0000256" key="6">
    <source>
        <dbReference type="ARBA" id="ARBA00023002"/>
    </source>
</evidence>
<keyword evidence="8" id="KW-0411">Iron-sulfur</keyword>
<evidence type="ECO:0000256" key="4">
    <source>
        <dbReference type="ARBA" id="ARBA00022723"/>
    </source>
</evidence>
<keyword evidence="7" id="KW-0408">Iron</keyword>
<evidence type="ECO:0000259" key="10">
    <source>
        <dbReference type="Pfam" id="PF02775"/>
    </source>
</evidence>
<proteinExistence type="predicted"/>
<comment type="cofactor">
    <cofactor evidence="2">
        <name>thiamine diphosphate</name>
        <dbReference type="ChEBI" id="CHEBI:58937"/>
    </cofactor>
</comment>
<reference evidence="12 13" key="1">
    <citation type="submission" date="2016-10" db="EMBL/GenBank/DDBJ databases">
        <authorList>
            <person name="de Groot N.N."/>
        </authorList>
    </citation>
    <scope>NUCLEOTIDE SEQUENCE [LARGE SCALE GENOMIC DNA]</scope>
    <source>
        <strain evidence="12 13">DSM 1736</strain>
    </source>
</reference>
<keyword evidence="6" id="KW-0560">Oxidoreductase</keyword>
<dbReference type="InterPro" id="IPR032686">
    <property type="entry name" value="PFO_beta_C"/>
</dbReference>
<keyword evidence="4" id="KW-0479">Metal-binding</keyword>
<evidence type="ECO:0000256" key="3">
    <source>
        <dbReference type="ARBA" id="ARBA00001966"/>
    </source>
</evidence>
<keyword evidence="13" id="KW-1185">Reference proteome</keyword>
<keyword evidence="9" id="KW-0786">Thiamine pyrophosphate</keyword>
<evidence type="ECO:0000256" key="7">
    <source>
        <dbReference type="ARBA" id="ARBA00023004"/>
    </source>
</evidence>
<dbReference type="AlphaFoldDB" id="A0A1G9W9L1"/>
<dbReference type="Proteomes" id="UP000214880">
    <property type="component" value="Unassembled WGS sequence"/>
</dbReference>